<proteinExistence type="inferred from homology"/>
<dbReference type="PANTHER" id="PTHR33495">
    <property type="entry name" value="ANTI-SIGMA FACTOR ANTAGONIST TM_1081-RELATED-RELATED"/>
    <property type="match status" value="1"/>
</dbReference>
<evidence type="ECO:0000256" key="2">
    <source>
        <dbReference type="RuleBase" id="RU003749"/>
    </source>
</evidence>
<evidence type="ECO:0000313" key="5">
    <source>
        <dbReference type="Proteomes" id="UP001595859"/>
    </source>
</evidence>
<dbReference type="Gene3D" id="3.30.750.24">
    <property type="entry name" value="STAS domain"/>
    <property type="match status" value="1"/>
</dbReference>
<sequence>MPDINDEARDDSPLTLRCETSAHAVVIHAVGEVDHPNAIWLSEELTRVGATISPAQSLVLDLTGVSFMGSATIAALIEHDRQCRQSGCDLRIVTGNTTVTRSLQRTGILDLLPVYRTLSEALADNG</sequence>
<dbReference type="InterPro" id="IPR036513">
    <property type="entry name" value="STAS_dom_sf"/>
</dbReference>
<comment type="similarity">
    <text evidence="1 2">Belongs to the anti-sigma-factor antagonist family.</text>
</comment>
<evidence type="ECO:0000313" key="4">
    <source>
        <dbReference type="EMBL" id="MFC4857191.1"/>
    </source>
</evidence>
<dbReference type="CDD" id="cd07043">
    <property type="entry name" value="STAS_anti-anti-sigma_factors"/>
    <property type="match status" value="1"/>
</dbReference>
<organism evidence="4 5">
    <name type="scientific">Actinophytocola glycyrrhizae</name>
    <dbReference type="NCBI Taxonomy" id="2044873"/>
    <lineage>
        <taxon>Bacteria</taxon>
        <taxon>Bacillati</taxon>
        <taxon>Actinomycetota</taxon>
        <taxon>Actinomycetes</taxon>
        <taxon>Pseudonocardiales</taxon>
        <taxon>Pseudonocardiaceae</taxon>
    </lineage>
</organism>
<accession>A0ABV9SC62</accession>
<keyword evidence="5" id="KW-1185">Reference proteome</keyword>
<comment type="caution">
    <text evidence="4">The sequence shown here is derived from an EMBL/GenBank/DDBJ whole genome shotgun (WGS) entry which is preliminary data.</text>
</comment>
<protein>
    <recommendedName>
        <fullName evidence="2">Anti-sigma factor antagonist</fullName>
    </recommendedName>
</protein>
<dbReference type="InterPro" id="IPR003658">
    <property type="entry name" value="Anti-sigma_ant"/>
</dbReference>
<dbReference type="Pfam" id="PF01740">
    <property type="entry name" value="STAS"/>
    <property type="match status" value="1"/>
</dbReference>
<dbReference type="InterPro" id="IPR002645">
    <property type="entry name" value="STAS_dom"/>
</dbReference>
<dbReference type="PROSITE" id="PS50801">
    <property type="entry name" value="STAS"/>
    <property type="match status" value="1"/>
</dbReference>
<evidence type="ECO:0000256" key="1">
    <source>
        <dbReference type="ARBA" id="ARBA00009013"/>
    </source>
</evidence>
<dbReference type="Proteomes" id="UP001595859">
    <property type="component" value="Unassembled WGS sequence"/>
</dbReference>
<name>A0ABV9SC62_9PSEU</name>
<feature type="domain" description="STAS" evidence="3">
    <location>
        <begin position="14"/>
        <end position="125"/>
    </location>
</feature>
<dbReference type="PANTHER" id="PTHR33495:SF2">
    <property type="entry name" value="ANTI-SIGMA FACTOR ANTAGONIST TM_1081-RELATED"/>
    <property type="match status" value="1"/>
</dbReference>
<reference evidence="5" key="1">
    <citation type="journal article" date="2019" name="Int. J. Syst. Evol. Microbiol.">
        <title>The Global Catalogue of Microorganisms (GCM) 10K type strain sequencing project: providing services to taxonomists for standard genome sequencing and annotation.</title>
        <authorList>
            <consortium name="The Broad Institute Genomics Platform"/>
            <consortium name="The Broad Institute Genome Sequencing Center for Infectious Disease"/>
            <person name="Wu L."/>
            <person name="Ma J."/>
        </authorList>
    </citation>
    <scope>NUCLEOTIDE SEQUENCE [LARGE SCALE GENOMIC DNA]</scope>
    <source>
        <strain evidence="5">ZS-22-S1</strain>
    </source>
</reference>
<dbReference type="RefSeq" id="WP_378059175.1">
    <property type="nucleotide sequence ID" value="NZ_JBHSIS010000017.1"/>
</dbReference>
<dbReference type="SUPFAM" id="SSF52091">
    <property type="entry name" value="SpoIIaa-like"/>
    <property type="match status" value="1"/>
</dbReference>
<dbReference type="EMBL" id="JBHSIS010000017">
    <property type="protein sequence ID" value="MFC4857191.1"/>
    <property type="molecule type" value="Genomic_DNA"/>
</dbReference>
<evidence type="ECO:0000259" key="3">
    <source>
        <dbReference type="PROSITE" id="PS50801"/>
    </source>
</evidence>
<dbReference type="NCBIfam" id="TIGR00377">
    <property type="entry name" value="ant_ant_sig"/>
    <property type="match status" value="1"/>
</dbReference>
<gene>
    <name evidence="4" type="ORF">ACFPCV_27160</name>
</gene>